<comment type="caution">
    <text evidence="2">The sequence shown here is derived from an EMBL/GenBank/DDBJ whole genome shotgun (WGS) entry which is preliminary data.</text>
</comment>
<reference evidence="2 3" key="1">
    <citation type="submission" date="2019-09" db="EMBL/GenBank/DDBJ databases">
        <title>Bird 10,000 Genomes (B10K) Project - Family phase.</title>
        <authorList>
            <person name="Zhang G."/>
        </authorList>
    </citation>
    <scope>NUCLEOTIDE SEQUENCE [LARGE SCALE GENOMIC DNA]</scope>
    <source>
        <strain evidence="2">B10K-DU-011-42</strain>
        <tissue evidence="2">Muscle</tissue>
    </source>
</reference>
<dbReference type="PANTHER" id="PTHR14938:SF2">
    <property type="entry name" value="HCLS1-ASSOCIATED PROTEIN X-1"/>
    <property type="match status" value="1"/>
</dbReference>
<dbReference type="GO" id="GO:0030833">
    <property type="term" value="P:regulation of actin filament polymerization"/>
    <property type="evidence" value="ECO:0007669"/>
    <property type="project" value="TreeGrafter"/>
</dbReference>
<dbReference type="GO" id="GO:0015629">
    <property type="term" value="C:actin cytoskeleton"/>
    <property type="evidence" value="ECO:0007669"/>
    <property type="project" value="TreeGrafter"/>
</dbReference>
<dbReference type="Proteomes" id="UP000554720">
    <property type="component" value="Unassembled WGS sequence"/>
</dbReference>
<dbReference type="GO" id="GO:0030136">
    <property type="term" value="C:clathrin-coated vesicle"/>
    <property type="evidence" value="ECO:0007669"/>
    <property type="project" value="TreeGrafter"/>
</dbReference>
<dbReference type="InterPro" id="IPR017248">
    <property type="entry name" value="HAX-1"/>
</dbReference>
<feature type="region of interest" description="Disordered" evidence="1">
    <location>
        <begin position="18"/>
        <end position="48"/>
    </location>
</feature>
<dbReference type="GO" id="GO:0005739">
    <property type="term" value="C:mitochondrion"/>
    <property type="evidence" value="ECO:0007669"/>
    <property type="project" value="TreeGrafter"/>
</dbReference>
<proteinExistence type="predicted"/>
<feature type="region of interest" description="Disordered" evidence="1">
    <location>
        <begin position="84"/>
        <end position="126"/>
    </location>
</feature>
<dbReference type="GO" id="GO:0016324">
    <property type="term" value="C:apical plasma membrane"/>
    <property type="evidence" value="ECO:0007669"/>
    <property type="project" value="TreeGrafter"/>
</dbReference>
<feature type="non-terminal residue" evidence="2">
    <location>
        <position position="1"/>
    </location>
</feature>
<dbReference type="EMBL" id="VWYI01012843">
    <property type="protein sequence ID" value="NXQ55025.1"/>
    <property type="molecule type" value="Genomic_DNA"/>
</dbReference>
<feature type="non-terminal residue" evidence="2">
    <location>
        <position position="126"/>
    </location>
</feature>
<dbReference type="AlphaFoldDB" id="A0A7L2DZV9"/>
<dbReference type="GO" id="GO:0016529">
    <property type="term" value="C:sarcoplasmic reticulum"/>
    <property type="evidence" value="ECO:0007669"/>
    <property type="project" value="TreeGrafter"/>
</dbReference>
<name>A0A7L2DZV9_ANTMN</name>
<sequence length="126" mass="13689">MSFYDVFRGFFGLPGRCGRRDPQFGGAALDEEEEDGGPSMSQPPPDFGFRFTPGLSSGAFEELFRDMGELLGVLGRFWAEPQQPFEPALPCPSEGSSSRPLRDSMLKQPENPPARMVPGSSEGVGD</sequence>
<organism evidence="2 3">
    <name type="scientific">Anthoscopus minutus</name>
    <name type="common">Southern penduline-tit</name>
    <dbReference type="NCBI Taxonomy" id="156561"/>
    <lineage>
        <taxon>Eukaryota</taxon>
        <taxon>Metazoa</taxon>
        <taxon>Chordata</taxon>
        <taxon>Craniata</taxon>
        <taxon>Vertebrata</taxon>
        <taxon>Euteleostomi</taxon>
        <taxon>Archelosauria</taxon>
        <taxon>Archosauria</taxon>
        <taxon>Dinosauria</taxon>
        <taxon>Saurischia</taxon>
        <taxon>Theropoda</taxon>
        <taxon>Coelurosauria</taxon>
        <taxon>Aves</taxon>
        <taxon>Neognathae</taxon>
        <taxon>Neoaves</taxon>
        <taxon>Telluraves</taxon>
        <taxon>Australaves</taxon>
        <taxon>Passeriformes</taxon>
        <taxon>Paridae</taxon>
        <taxon>Anthoscopus</taxon>
    </lineage>
</organism>
<dbReference type="PANTHER" id="PTHR14938">
    <property type="entry name" value="HCLS1-ASSOCIATED PROTEIN X-1"/>
    <property type="match status" value="1"/>
</dbReference>
<protein>
    <submittedName>
        <fullName evidence="2">HAX1 protein</fullName>
    </submittedName>
</protein>
<evidence type="ECO:0000256" key="1">
    <source>
        <dbReference type="SAM" id="MobiDB-lite"/>
    </source>
</evidence>
<keyword evidence="3" id="KW-1185">Reference proteome</keyword>
<evidence type="ECO:0000313" key="3">
    <source>
        <dbReference type="Proteomes" id="UP000554720"/>
    </source>
</evidence>
<dbReference type="GO" id="GO:0043066">
    <property type="term" value="P:negative regulation of apoptotic process"/>
    <property type="evidence" value="ECO:0007669"/>
    <property type="project" value="InterPro"/>
</dbReference>
<evidence type="ECO:0000313" key="2">
    <source>
        <dbReference type="EMBL" id="NXQ55025.1"/>
    </source>
</evidence>
<accession>A0A7L2DZV9</accession>
<gene>
    <name evidence="2" type="primary">Hax1</name>
    <name evidence="2" type="ORF">ANTMIN_R04392</name>
</gene>
<dbReference type="OrthoDB" id="5562606at2759"/>